<evidence type="ECO:0000313" key="2">
    <source>
        <dbReference type="EMBL" id="ORC77870.1"/>
    </source>
</evidence>
<organism evidence="2 3">
    <name type="scientific">Trypanosoma theileri</name>
    <dbReference type="NCBI Taxonomy" id="67003"/>
    <lineage>
        <taxon>Eukaryota</taxon>
        <taxon>Discoba</taxon>
        <taxon>Euglenozoa</taxon>
        <taxon>Kinetoplastea</taxon>
        <taxon>Metakinetoplastina</taxon>
        <taxon>Trypanosomatida</taxon>
        <taxon>Trypanosomatidae</taxon>
        <taxon>Trypanosoma</taxon>
    </lineage>
</organism>
<evidence type="ECO:0000259" key="1">
    <source>
        <dbReference type="Pfam" id="PF07717"/>
    </source>
</evidence>
<dbReference type="InterPro" id="IPR011709">
    <property type="entry name" value="DEAD-box_helicase_OB_fold"/>
</dbReference>
<accession>A0A1X0NDA9</accession>
<comment type="caution">
    <text evidence="2">The sequence shown here is derived from an EMBL/GenBank/DDBJ whole genome shotgun (WGS) entry which is preliminary data.</text>
</comment>
<proteinExistence type="predicted"/>
<dbReference type="Proteomes" id="UP000192257">
    <property type="component" value="Unassembled WGS sequence"/>
</dbReference>
<dbReference type="EMBL" id="NBCO01000255">
    <property type="protein sequence ID" value="ORC77870.1"/>
    <property type="molecule type" value="Genomic_DNA"/>
</dbReference>
<gene>
    <name evidence="2" type="ORF">TM35_002551010</name>
</gene>
<name>A0A1X0NDA9_9TRYP</name>
<sequence length="104" mass="11511">RAEMPLYVVYHDLLLTTREYLVMVTAVEPSWLSEASRGVFCTKRALRDSTITTTRTMISAPEGTTALAAVSSTREVRAVPPARGMRQPPAMVGAKLLMSRLSWK</sequence>
<feature type="non-terminal residue" evidence="2">
    <location>
        <position position="1"/>
    </location>
</feature>
<feature type="domain" description="DEAD-box helicase OB fold" evidence="1">
    <location>
        <begin position="3"/>
        <end position="36"/>
    </location>
</feature>
<dbReference type="OrthoDB" id="10253254at2759"/>
<reference evidence="2 3" key="1">
    <citation type="submission" date="2017-03" db="EMBL/GenBank/DDBJ databases">
        <title>An alternative strategy for trypanosome survival in the mammalian bloodstream revealed through genome and transcriptome analysis of the ubiquitous bovine parasite Trypanosoma (Megatrypanum) theileri.</title>
        <authorList>
            <person name="Kelly S."/>
            <person name="Ivens A."/>
            <person name="Mott A."/>
            <person name="O'Neill E."/>
            <person name="Emms D."/>
            <person name="Macleod O."/>
            <person name="Voorheis P."/>
            <person name="Matthews J."/>
            <person name="Matthews K."/>
            <person name="Carrington M."/>
        </authorList>
    </citation>
    <scope>NUCLEOTIDE SEQUENCE [LARGE SCALE GENOMIC DNA]</scope>
    <source>
        <strain evidence="2">Edinburgh</strain>
    </source>
</reference>
<dbReference type="STRING" id="67003.A0A1X0NDA9"/>
<evidence type="ECO:0000313" key="3">
    <source>
        <dbReference type="Proteomes" id="UP000192257"/>
    </source>
</evidence>
<keyword evidence="3" id="KW-1185">Reference proteome</keyword>
<dbReference type="VEuPathDB" id="TriTrypDB:TM35_002551010"/>
<dbReference type="AlphaFoldDB" id="A0A1X0NDA9"/>
<dbReference type="GeneID" id="39991834"/>
<dbReference type="RefSeq" id="XP_028876653.1">
    <property type="nucleotide sequence ID" value="XM_029032054.1"/>
</dbReference>
<dbReference type="Pfam" id="PF07717">
    <property type="entry name" value="OB_NTP_bind"/>
    <property type="match status" value="1"/>
</dbReference>
<protein>
    <submittedName>
        <fullName evidence="2">Pre-mRNA splicing factor</fullName>
    </submittedName>
</protein>